<accession>A0A5M8B8Y9</accession>
<dbReference type="InterPro" id="IPR053135">
    <property type="entry name" value="AKR2_Oxidoreductase"/>
</dbReference>
<dbReference type="AlphaFoldDB" id="A0A5M8B8Y9"/>
<dbReference type="Gene3D" id="3.20.20.100">
    <property type="entry name" value="NADP-dependent oxidoreductase domain"/>
    <property type="match status" value="1"/>
</dbReference>
<dbReference type="SUPFAM" id="SSF51430">
    <property type="entry name" value="NAD(P)-linked oxidoreductase"/>
    <property type="match status" value="1"/>
</dbReference>
<keyword evidence="4" id="KW-1185">Reference proteome</keyword>
<dbReference type="Proteomes" id="UP000324324">
    <property type="component" value="Unassembled WGS sequence"/>
</dbReference>
<proteinExistence type="predicted"/>
<evidence type="ECO:0000256" key="1">
    <source>
        <dbReference type="SAM" id="MobiDB-lite"/>
    </source>
</evidence>
<feature type="region of interest" description="Disordered" evidence="1">
    <location>
        <begin position="303"/>
        <end position="329"/>
    </location>
</feature>
<dbReference type="InterPro" id="IPR023210">
    <property type="entry name" value="NADP_OxRdtase_dom"/>
</dbReference>
<name>A0A5M8B8Y9_9BURK</name>
<comment type="caution">
    <text evidence="3">The sequence shown here is derived from an EMBL/GenBank/DDBJ whole genome shotgun (WGS) entry which is preliminary data.</text>
</comment>
<evidence type="ECO:0000313" key="3">
    <source>
        <dbReference type="EMBL" id="KAA6130966.1"/>
    </source>
</evidence>
<dbReference type="InterPro" id="IPR036812">
    <property type="entry name" value="NAD(P)_OxRdtase_dom_sf"/>
</dbReference>
<protein>
    <submittedName>
        <fullName evidence="3">Aldo/keto reductase</fullName>
    </submittedName>
</protein>
<dbReference type="PANTHER" id="PTHR43312">
    <property type="entry name" value="D-THREO-ALDOSE 1-DEHYDROGENASE"/>
    <property type="match status" value="1"/>
</dbReference>
<reference evidence="3 4" key="1">
    <citation type="submission" date="2019-09" db="EMBL/GenBank/DDBJ databases">
        <title>Isolation of a novel species in the genus Cupriavidus from patients with sepsis using whole genome sequencing.</title>
        <authorList>
            <person name="Kweon O.J."/>
            <person name="Lee M.-K."/>
        </authorList>
    </citation>
    <scope>NUCLEOTIDE SEQUENCE [LARGE SCALE GENOMIC DNA]</scope>
    <source>
        <strain evidence="3 4">MKL-01</strain>
    </source>
</reference>
<dbReference type="Pfam" id="PF00248">
    <property type="entry name" value="Aldo_ket_red"/>
    <property type="match status" value="1"/>
</dbReference>
<evidence type="ECO:0000259" key="2">
    <source>
        <dbReference type="Pfam" id="PF00248"/>
    </source>
</evidence>
<evidence type="ECO:0000313" key="4">
    <source>
        <dbReference type="Proteomes" id="UP000324324"/>
    </source>
</evidence>
<organism evidence="3 4">
    <name type="scientific">Cupriavidus cauae</name>
    <dbReference type="NCBI Taxonomy" id="2608999"/>
    <lineage>
        <taxon>Bacteria</taxon>
        <taxon>Pseudomonadati</taxon>
        <taxon>Pseudomonadota</taxon>
        <taxon>Betaproteobacteria</taxon>
        <taxon>Burkholderiales</taxon>
        <taxon>Burkholderiaceae</taxon>
        <taxon>Cupriavidus</taxon>
    </lineage>
</organism>
<dbReference type="PANTHER" id="PTHR43312:SF1">
    <property type="entry name" value="NADP-DEPENDENT OXIDOREDUCTASE DOMAIN-CONTAINING PROTEIN"/>
    <property type="match status" value="1"/>
</dbReference>
<dbReference type="RefSeq" id="WP_150082182.1">
    <property type="nucleotide sequence ID" value="NZ_CP080293.1"/>
</dbReference>
<feature type="domain" description="NADP-dependent oxidoreductase" evidence="2">
    <location>
        <begin position="12"/>
        <end position="182"/>
    </location>
</feature>
<sequence>MSEHSQELSGRLGFGCAPMLGRVGRKESLRALAVAYDNGIRHFDVARSYGFGEAEALLGEFLAGKRQHVTVTSKFGVVPPRNTRALSLAKSLARGWIKRMPGGRRMVHAASRAALSQRNYEVGYARACLEQSLRQLRSERIDYYLVHEPLSPEVLTDELQRFLDEAQRDGKIGQWGVTIDSPEISATPMAQQAPAWLFEANLNVLDRLHAGMGAGRQRFLSRPYGGGPDSLAASAASRPVRDAVSKLGLEELTEQELAMHFALSLAGEHGIVITSMFSEQHIRENLSLLDRYRALGERGPALAPTILGGGSPRPCRNGPCTDMPEHEPA</sequence>
<dbReference type="EMBL" id="VWRN01000014">
    <property type="protein sequence ID" value="KAA6130966.1"/>
    <property type="molecule type" value="Genomic_DNA"/>
</dbReference>
<gene>
    <name evidence="3" type="ORF">F1599_02985</name>
</gene>